<feature type="region of interest" description="Disordered" evidence="3">
    <location>
        <begin position="423"/>
        <end position="698"/>
    </location>
</feature>
<dbReference type="InterPro" id="IPR004088">
    <property type="entry name" value="KH_dom_type_1"/>
</dbReference>
<dbReference type="GO" id="GO:0003723">
    <property type="term" value="F:RNA binding"/>
    <property type="evidence" value="ECO:0007669"/>
    <property type="project" value="UniProtKB-UniRule"/>
</dbReference>
<sequence>MAEDSQYSTRTTTDNNKRKHEDYHDRSPPSYSSRRPSGFSAPIIDSTQQNPNNSYNPSPNDEIQQAKQKAQEIAARIFSNAEAKRPRFENGDGYNDEPNDYGQKQQPQQMPIYGGGMNMASSAVPTSYGSSQGGSKKIEIPNGKVGVIIGRGGDKIKNLQLMSGAKIQITRDMEADRNAPTRGVELMGTPDQINRAEQLINEALAEVDTEGGSGAVPRRFTGQPGAVQYQMKVANNKVGLVIGKGGDTIKQMQASSGARIQVIPLHPPPGDTSTERTVYIDGTPEQIEYAKQLVNEVISENRVRNPPMGGGYPPQQGYRPPSWAPPMQQTGYGYVQQPGAYPSQAPQGSSGTSYPGYPTQPTSGGYPSGWDQTSGQTNPQGSGTGYDYYSQQPQSGASTATDTAGYGYGYGQTATYGQQHGGSYGDSGYAQPPTGQQQGYTDMYGVYHPPAPQPGYGSQIGAQPGYGGSQAGYDQSQQSYGSSAKGPTYGAQGPTEVPPPTSQVAPVQLPTSAGIGSQQLNAPPSYPPQGSVQTSYGSQPTPPPMAQAGYGPPQGQKAAYGQTPPPSSTQTSSIPSAPMQSGYGPPSTLAPPQSGYAQQDSTQYRTPSGYGSAPGYGQAPPYGAPQPAAQPGYGQVPPYGASQPATQPGYGQSYDSKVASYTSDSNVGAAAQKSSSNDTTPASQSGQQTGADKASPKS</sequence>
<dbReference type="AlphaFoldDB" id="A0AAD4X5Y7"/>
<name>A0AAD4X5Y7_9MAGN</name>
<feature type="compositionally biased region" description="Polar residues" evidence="3">
    <location>
        <begin position="643"/>
        <end position="690"/>
    </location>
</feature>
<feature type="compositionally biased region" description="Low complexity" evidence="3">
    <location>
        <begin position="568"/>
        <end position="578"/>
    </location>
</feature>
<dbReference type="Proteomes" id="UP001202328">
    <property type="component" value="Unassembled WGS sequence"/>
</dbReference>
<feature type="region of interest" description="Disordered" evidence="3">
    <location>
        <begin position="1"/>
        <end position="118"/>
    </location>
</feature>
<feature type="compositionally biased region" description="Polar residues" evidence="3">
    <location>
        <begin position="344"/>
        <end position="381"/>
    </location>
</feature>
<feature type="domain" description="K Homology" evidence="4">
    <location>
        <begin position="225"/>
        <end position="299"/>
    </location>
</feature>
<feature type="compositionally biased region" description="Low complexity" evidence="3">
    <location>
        <begin position="607"/>
        <end position="635"/>
    </location>
</feature>
<dbReference type="Gene3D" id="3.30.1370.10">
    <property type="entry name" value="K Homology domain, type 1"/>
    <property type="match status" value="2"/>
</dbReference>
<evidence type="ECO:0000256" key="3">
    <source>
        <dbReference type="SAM" id="MobiDB-lite"/>
    </source>
</evidence>
<dbReference type="SUPFAM" id="SSF54791">
    <property type="entry name" value="Eukaryotic type KH-domain (KH-domain type I)"/>
    <property type="match status" value="2"/>
</dbReference>
<dbReference type="Pfam" id="PF00013">
    <property type="entry name" value="KH_1"/>
    <property type="match status" value="2"/>
</dbReference>
<accession>A0AAD4X5Y7</accession>
<feature type="compositionally biased region" description="Low complexity" evidence="3">
    <location>
        <begin position="28"/>
        <end position="37"/>
    </location>
</feature>
<proteinExistence type="predicted"/>
<evidence type="ECO:0000259" key="4">
    <source>
        <dbReference type="SMART" id="SM00322"/>
    </source>
</evidence>
<feature type="compositionally biased region" description="Low complexity" evidence="3">
    <location>
        <begin position="50"/>
        <end position="75"/>
    </location>
</feature>
<keyword evidence="1" id="KW-0677">Repeat</keyword>
<feature type="compositionally biased region" description="Polar residues" evidence="3">
    <location>
        <begin position="1"/>
        <end position="14"/>
    </location>
</feature>
<keyword evidence="2" id="KW-0694">RNA-binding</keyword>
<evidence type="ECO:0000313" key="5">
    <source>
        <dbReference type="EMBL" id="KAI3850683.1"/>
    </source>
</evidence>
<feature type="compositionally biased region" description="Polar residues" evidence="3">
    <location>
        <begin position="502"/>
        <end position="539"/>
    </location>
</feature>
<evidence type="ECO:0000256" key="1">
    <source>
        <dbReference type="ARBA" id="ARBA00022737"/>
    </source>
</evidence>
<organism evidence="5 6">
    <name type="scientific">Papaver atlanticum</name>
    <dbReference type="NCBI Taxonomy" id="357466"/>
    <lineage>
        <taxon>Eukaryota</taxon>
        <taxon>Viridiplantae</taxon>
        <taxon>Streptophyta</taxon>
        <taxon>Embryophyta</taxon>
        <taxon>Tracheophyta</taxon>
        <taxon>Spermatophyta</taxon>
        <taxon>Magnoliopsida</taxon>
        <taxon>Ranunculales</taxon>
        <taxon>Papaveraceae</taxon>
        <taxon>Papaveroideae</taxon>
        <taxon>Papaver</taxon>
    </lineage>
</organism>
<feature type="compositionally biased region" description="Polar residues" evidence="3">
    <location>
        <begin position="595"/>
        <end position="606"/>
    </location>
</feature>
<keyword evidence="6" id="KW-1185">Reference proteome</keyword>
<dbReference type="PANTHER" id="PTHR10288">
    <property type="entry name" value="KH DOMAIN CONTAINING RNA BINDING PROTEIN"/>
    <property type="match status" value="1"/>
</dbReference>
<comment type="caution">
    <text evidence="5">The sequence shown here is derived from an EMBL/GenBank/DDBJ whole genome shotgun (WGS) entry which is preliminary data.</text>
</comment>
<dbReference type="InterPro" id="IPR036612">
    <property type="entry name" value="KH_dom_type_1_sf"/>
</dbReference>
<dbReference type="PROSITE" id="PS50084">
    <property type="entry name" value="KH_TYPE_1"/>
    <property type="match status" value="2"/>
</dbReference>
<dbReference type="InterPro" id="IPR004087">
    <property type="entry name" value="KH_dom"/>
</dbReference>
<feature type="region of interest" description="Disordered" evidence="3">
    <location>
        <begin position="302"/>
        <end position="400"/>
    </location>
</feature>
<gene>
    <name evidence="5" type="ORF">MKW98_030743</name>
</gene>
<dbReference type="SMART" id="SM00322">
    <property type="entry name" value="KH"/>
    <property type="match status" value="2"/>
</dbReference>
<dbReference type="EMBL" id="JAJJMB010015994">
    <property type="protein sequence ID" value="KAI3850683.1"/>
    <property type="molecule type" value="Genomic_DNA"/>
</dbReference>
<protein>
    <recommendedName>
        <fullName evidence="4">K Homology domain-containing protein</fullName>
    </recommendedName>
</protein>
<feature type="compositionally biased region" description="Basic and acidic residues" evidence="3">
    <location>
        <begin position="15"/>
        <end position="27"/>
    </location>
</feature>
<reference evidence="5" key="1">
    <citation type="submission" date="2022-04" db="EMBL/GenBank/DDBJ databases">
        <title>A functionally conserved STORR gene fusion in Papaver species that diverged 16.8 million years ago.</title>
        <authorList>
            <person name="Catania T."/>
        </authorList>
    </citation>
    <scope>NUCLEOTIDE SEQUENCE</scope>
    <source>
        <strain evidence="5">S-188037</strain>
    </source>
</reference>
<feature type="domain" description="K Homology" evidence="4">
    <location>
        <begin position="132"/>
        <end position="205"/>
    </location>
</feature>
<evidence type="ECO:0000256" key="2">
    <source>
        <dbReference type="PROSITE-ProRule" id="PRU00117"/>
    </source>
</evidence>
<feature type="compositionally biased region" description="Low complexity" evidence="3">
    <location>
        <begin position="471"/>
        <end position="484"/>
    </location>
</feature>
<evidence type="ECO:0000313" key="6">
    <source>
        <dbReference type="Proteomes" id="UP001202328"/>
    </source>
</evidence>